<dbReference type="Proteomes" id="UP000032452">
    <property type="component" value="Unassembled WGS sequence"/>
</dbReference>
<keyword evidence="2" id="KW-0472">Membrane</keyword>
<dbReference type="OrthoDB" id="516634at2"/>
<reference evidence="3 4" key="1">
    <citation type="submission" date="2015-02" db="EMBL/GenBank/DDBJ databases">
        <title>Draft genome of a novel marine cyanobacterium (Chroococcales) isolated from South Atlantic Ocean.</title>
        <authorList>
            <person name="Rigonato J."/>
            <person name="Alvarenga D.O."/>
            <person name="Branco L.H."/>
            <person name="Varani A.M."/>
            <person name="Brandini F.P."/>
            <person name="Fiore M.F."/>
        </authorList>
    </citation>
    <scope>NUCLEOTIDE SEQUENCE [LARGE SCALE GENOMIC DNA]</scope>
    <source>
        <strain evidence="3 4">CENA595</strain>
    </source>
</reference>
<dbReference type="STRING" id="1618023.UH38_17830"/>
<dbReference type="PANTHER" id="PTHR34048:SF3">
    <property type="entry name" value="LOW-DENSITY RECEPTOR-LIKE PROTEIN"/>
    <property type="match status" value="1"/>
</dbReference>
<dbReference type="PANTHER" id="PTHR34048">
    <property type="entry name" value="LOW-DENSITY RECEPTOR-LIKE PROTEIN"/>
    <property type="match status" value="1"/>
</dbReference>
<evidence type="ECO:0000313" key="4">
    <source>
        <dbReference type="Proteomes" id="UP000032452"/>
    </source>
</evidence>
<feature type="region of interest" description="Disordered" evidence="1">
    <location>
        <begin position="94"/>
        <end position="116"/>
    </location>
</feature>
<protein>
    <submittedName>
        <fullName evidence="3">Membrane protein</fullName>
    </submittedName>
</protein>
<keyword evidence="4" id="KW-1185">Reference proteome</keyword>
<name>A0A0D8ZQ53_9CYAN</name>
<dbReference type="AlphaFoldDB" id="A0A0D8ZQ53"/>
<proteinExistence type="predicted"/>
<dbReference type="InterPro" id="IPR040377">
    <property type="entry name" value="Ssl2009-like"/>
</dbReference>
<evidence type="ECO:0000256" key="2">
    <source>
        <dbReference type="SAM" id="Phobius"/>
    </source>
</evidence>
<organism evidence="3 4">
    <name type="scientific">Aliterella atlantica CENA595</name>
    <dbReference type="NCBI Taxonomy" id="1618023"/>
    <lineage>
        <taxon>Bacteria</taxon>
        <taxon>Bacillati</taxon>
        <taxon>Cyanobacteriota</taxon>
        <taxon>Cyanophyceae</taxon>
        <taxon>Chroococcidiopsidales</taxon>
        <taxon>Aliterellaceae</taxon>
        <taxon>Aliterella</taxon>
    </lineage>
</organism>
<evidence type="ECO:0000313" key="3">
    <source>
        <dbReference type="EMBL" id="KJH70477.1"/>
    </source>
</evidence>
<keyword evidence="2" id="KW-1133">Transmembrane helix</keyword>
<dbReference type="PATRIC" id="fig|1618023.3.peg.965"/>
<dbReference type="RefSeq" id="WP_045056042.1">
    <property type="nucleotide sequence ID" value="NZ_CAWMDP010000012.1"/>
</dbReference>
<accession>A0A0D8ZQ53</accession>
<comment type="caution">
    <text evidence="3">The sequence shown here is derived from an EMBL/GenBank/DDBJ whole genome shotgun (WGS) entry which is preliminary data.</text>
</comment>
<dbReference type="EMBL" id="JYON01000022">
    <property type="protein sequence ID" value="KJH70477.1"/>
    <property type="molecule type" value="Genomic_DNA"/>
</dbReference>
<feature type="transmembrane region" description="Helical" evidence="2">
    <location>
        <begin position="6"/>
        <end position="30"/>
    </location>
</feature>
<gene>
    <name evidence="3" type="ORF">UH38_17830</name>
</gene>
<feature type="region of interest" description="Disordered" evidence="1">
    <location>
        <begin position="35"/>
        <end position="68"/>
    </location>
</feature>
<evidence type="ECO:0000256" key="1">
    <source>
        <dbReference type="SAM" id="MobiDB-lite"/>
    </source>
</evidence>
<keyword evidence="2" id="KW-0812">Transmembrane</keyword>
<sequence>MNQRDGFTGGFIAGTVVGGVVGGVIGALLASRTLNEEADAEPKRKASLTDNNTSRAKRRQMKAASSEQTIEVARRSLEDKIAQLNETIDEVRLSLGNVNGDRSPSNADKSLGEELR</sequence>
<feature type="compositionally biased region" description="Polar residues" evidence="1">
    <location>
        <begin position="96"/>
        <end position="108"/>
    </location>
</feature>